<proteinExistence type="inferred from homology"/>
<dbReference type="PANTHER" id="PTHR12001">
    <property type="entry name" value="GERANYLGERANYL PYROPHOSPHATE SYNTHASE"/>
    <property type="match status" value="1"/>
</dbReference>
<evidence type="ECO:0000256" key="4">
    <source>
        <dbReference type="SAM" id="MobiDB-lite"/>
    </source>
</evidence>
<keyword evidence="6" id="KW-1185">Reference proteome</keyword>
<comment type="caution">
    <text evidence="5">The sequence shown here is derived from an EMBL/GenBank/DDBJ whole genome shotgun (WGS) entry which is preliminary data.</text>
</comment>
<comment type="similarity">
    <text evidence="3">Belongs to the FPP/GGPP synthase family.</text>
</comment>
<evidence type="ECO:0000313" key="6">
    <source>
        <dbReference type="Proteomes" id="UP001499895"/>
    </source>
</evidence>
<evidence type="ECO:0000256" key="2">
    <source>
        <dbReference type="ARBA" id="ARBA00022842"/>
    </source>
</evidence>
<sequence length="411" mass="44138">MYVAHAPEGSPLYEPDRRHRAVPPPTNAAGPRAARLPAAVREDMRCFAAALRVHIAQLYPDAADLGPDTVRDLLGLPDDLYLSPALLTQVASRLHETLVQPVRHLVDGGGQRWRPYLLAKVIDALGGDSRRFGPLLAAGELMHTGSLIVDDIEDGAGLRRGRQAAHLAFGVPTALNAGTAAYLAFHRALRTVLPDDPPLRTAVQDAYLQALRSAHAGQGLDIAGLGTEMDIAVETGDASLLLERVRLTHRLKSGVPVRAAFDVGALLTGAPPGLRQALCRFGEAIGTAYQITDDVLDLRGVTLSGVTTKAVAEDFRNGKVTMPLAHAVSLLPPERMRAMWQRVHQGRPTEESLREDVSALRECGALEACVKESEQLLDAAWTTLQPDMPRTPAALCIRAVAGYTVNRARVA</sequence>
<dbReference type="Gene3D" id="1.10.600.10">
    <property type="entry name" value="Farnesyl Diphosphate Synthase"/>
    <property type="match status" value="1"/>
</dbReference>
<keyword evidence="3" id="KW-0808">Transferase</keyword>
<reference evidence="5 6" key="1">
    <citation type="journal article" date="2019" name="Int. J. Syst. Evol. Microbiol.">
        <title>The Global Catalogue of Microorganisms (GCM) 10K type strain sequencing project: providing services to taxonomists for standard genome sequencing and annotation.</title>
        <authorList>
            <consortium name="The Broad Institute Genomics Platform"/>
            <consortium name="The Broad Institute Genome Sequencing Center for Infectious Disease"/>
            <person name="Wu L."/>
            <person name="Ma J."/>
        </authorList>
    </citation>
    <scope>NUCLEOTIDE SEQUENCE [LARGE SCALE GENOMIC DNA]</scope>
    <source>
        <strain evidence="5 6">JCM 10649</strain>
    </source>
</reference>
<keyword evidence="2" id="KW-0460">Magnesium</keyword>
<dbReference type="PROSITE" id="PS00723">
    <property type="entry name" value="POLYPRENYL_SYNTHASE_1"/>
    <property type="match status" value="1"/>
</dbReference>
<evidence type="ECO:0000256" key="3">
    <source>
        <dbReference type="RuleBase" id="RU004466"/>
    </source>
</evidence>
<dbReference type="EMBL" id="BAAAHB010000031">
    <property type="protein sequence ID" value="GAA0467366.1"/>
    <property type="molecule type" value="Genomic_DNA"/>
</dbReference>
<gene>
    <name evidence="5" type="ORF">GCM10009544_32020</name>
</gene>
<dbReference type="PROSITE" id="PS00444">
    <property type="entry name" value="POLYPRENYL_SYNTHASE_2"/>
    <property type="match status" value="1"/>
</dbReference>
<dbReference type="InterPro" id="IPR008949">
    <property type="entry name" value="Isoprenoid_synthase_dom_sf"/>
</dbReference>
<evidence type="ECO:0008006" key="7">
    <source>
        <dbReference type="Google" id="ProtNLM"/>
    </source>
</evidence>
<accession>A0ABN1A4K9</accession>
<dbReference type="Proteomes" id="UP001499895">
    <property type="component" value="Unassembled WGS sequence"/>
</dbReference>
<evidence type="ECO:0000313" key="5">
    <source>
        <dbReference type="EMBL" id="GAA0467366.1"/>
    </source>
</evidence>
<keyword evidence="1" id="KW-0479">Metal-binding</keyword>
<dbReference type="Pfam" id="PF00348">
    <property type="entry name" value="polyprenyl_synt"/>
    <property type="match status" value="1"/>
</dbReference>
<organism evidence="5 6">
    <name type="scientific">Streptomyces stramineus</name>
    <dbReference type="NCBI Taxonomy" id="173861"/>
    <lineage>
        <taxon>Bacteria</taxon>
        <taxon>Bacillati</taxon>
        <taxon>Actinomycetota</taxon>
        <taxon>Actinomycetes</taxon>
        <taxon>Kitasatosporales</taxon>
        <taxon>Streptomycetaceae</taxon>
        <taxon>Streptomyces</taxon>
    </lineage>
</organism>
<feature type="region of interest" description="Disordered" evidence="4">
    <location>
        <begin position="1"/>
        <end position="33"/>
    </location>
</feature>
<name>A0ABN1A4K9_9ACTN</name>
<dbReference type="InterPro" id="IPR033749">
    <property type="entry name" value="Polyprenyl_synt_CS"/>
</dbReference>
<dbReference type="InterPro" id="IPR000092">
    <property type="entry name" value="Polyprenyl_synt"/>
</dbReference>
<dbReference type="PANTHER" id="PTHR12001:SF44">
    <property type="entry name" value="GERANYLGERANYL PYROPHOSPHATE SYNTHASE"/>
    <property type="match status" value="1"/>
</dbReference>
<dbReference type="SUPFAM" id="SSF48576">
    <property type="entry name" value="Terpenoid synthases"/>
    <property type="match status" value="1"/>
</dbReference>
<dbReference type="SFLD" id="SFLDS00005">
    <property type="entry name" value="Isoprenoid_Synthase_Type_I"/>
    <property type="match status" value="1"/>
</dbReference>
<evidence type="ECO:0000256" key="1">
    <source>
        <dbReference type="ARBA" id="ARBA00022723"/>
    </source>
</evidence>
<protein>
    <recommendedName>
        <fullName evidence="7">Geranylgeranyl pyrophosphate synthase</fullName>
    </recommendedName>
</protein>